<name>A0A545SP79_9RHOB</name>
<keyword evidence="4" id="KW-1185">Reference proteome</keyword>
<evidence type="ECO:0000259" key="2">
    <source>
        <dbReference type="Pfam" id="PF04116"/>
    </source>
</evidence>
<feature type="transmembrane region" description="Helical" evidence="1">
    <location>
        <begin position="20"/>
        <end position="50"/>
    </location>
</feature>
<comment type="caution">
    <text evidence="3">The sequence shown here is derived from an EMBL/GenBank/DDBJ whole genome shotgun (WGS) entry which is preliminary data.</text>
</comment>
<dbReference type="RefSeq" id="WP_142854086.1">
    <property type="nucleotide sequence ID" value="NZ_FXWW01000004.1"/>
</dbReference>
<dbReference type="GO" id="GO:0016491">
    <property type="term" value="F:oxidoreductase activity"/>
    <property type="evidence" value="ECO:0007669"/>
    <property type="project" value="InterPro"/>
</dbReference>
<evidence type="ECO:0000313" key="3">
    <source>
        <dbReference type="EMBL" id="TQV66790.1"/>
    </source>
</evidence>
<evidence type="ECO:0000256" key="1">
    <source>
        <dbReference type="SAM" id="Phobius"/>
    </source>
</evidence>
<keyword evidence="1" id="KW-0812">Transmembrane</keyword>
<sequence>MIQAIRVLMNMGSLHRLFPFWLFGLFALVYWFTPWLILAIAYGMVAQFFVEYVMHRFLLHREPPTDQGVFNDLYRSHIGHHEFPNDPEFFTGGDHWYALKFGTISFVVHTLILWPFLGLGPAALFAYVALYVGSVSAFTFYEYCHTLAHVSVPKGWFGQRVTRTHLAHHFQDHEATFHVSFGMNWIDRLFGTKHDPELARERFDRDTILSMGMDPEDLRLVTARKAFGIKKVPRGKLTRKQAPQTQ</sequence>
<dbReference type="EMBL" id="VICH01000008">
    <property type="protein sequence ID" value="TQV66790.1"/>
    <property type="molecule type" value="Genomic_DNA"/>
</dbReference>
<proteinExistence type="predicted"/>
<evidence type="ECO:0000313" key="4">
    <source>
        <dbReference type="Proteomes" id="UP000315816"/>
    </source>
</evidence>
<dbReference type="OrthoDB" id="5291370at2"/>
<feature type="domain" description="Fatty acid hydroxylase" evidence="2">
    <location>
        <begin position="41"/>
        <end position="192"/>
    </location>
</feature>
<dbReference type="Pfam" id="PF04116">
    <property type="entry name" value="FA_hydroxylase"/>
    <property type="match status" value="1"/>
</dbReference>
<dbReference type="GO" id="GO:0008610">
    <property type="term" value="P:lipid biosynthetic process"/>
    <property type="evidence" value="ECO:0007669"/>
    <property type="project" value="InterPro"/>
</dbReference>
<reference evidence="3 4" key="1">
    <citation type="submission" date="2019-06" db="EMBL/GenBank/DDBJ databases">
        <title>A novel species of marine bacteria.</title>
        <authorList>
            <person name="Wang Y."/>
        </authorList>
    </citation>
    <scope>NUCLEOTIDE SEQUENCE [LARGE SCALE GENOMIC DNA]</scope>
    <source>
        <strain evidence="3 4">MA1-10</strain>
    </source>
</reference>
<protein>
    <submittedName>
        <fullName evidence="3">Sterol desaturase family protein</fullName>
    </submittedName>
</protein>
<accession>A0A545SP79</accession>
<organism evidence="3 4">
    <name type="scientific">Aliiroseovarius halocynthiae</name>
    <dbReference type="NCBI Taxonomy" id="985055"/>
    <lineage>
        <taxon>Bacteria</taxon>
        <taxon>Pseudomonadati</taxon>
        <taxon>Pseudomonadota</taxon>
        <taxon>Alphaproteobacteria</taxon>
        <taxon>Rhodobacterales</taxon>
        <taxon>Paracoccaceae</taxon>
        <taxon>Aliiroseovarius</taxon>
    </lineage>
</organism>
<dbReference type="InterPro" id="IPR006694">
    <property type="entry name" value="Fatty_acid_hydroxylase"/>
</dbReference>
<dbReference type="Proteomes" id="UP000315816">
    <property type="component" value="Unassembled WGS sequence"/>
</dbReference>
<keyword evidence="1" id="KW-1133">Transmembrane helix</keyword>
<dbReference type="GO" id="GO:0005506">
    <property type="term" value="F:iron ion binding"/>
    <property type="evidence" value="ECO:0007669"/>
    <property type="project" value="InterPro"/>
</dbReference>
<dbReference type="AlphaFoldDB" id="A0A545SP79"/>
<keyword evidence="1" id="KW-0472">Membrane</keyword>
<gene>
    <name evidence="3" type="ORF">FIL88_11870</name>
</gene>